<gene>
    <name evidence="1" type="ORF">RR46_05324</name>
</gene>
<accession>A0A194Q6Q9</accession>
<evidence type="ECO:0000313" key="2">
    <source>
        <dbReference type="Proteomes" id="UP000053268"/>
    </source>
</evidence>
<dbReference type="Proteomes" id="UP000053268">
    <property type="component" value="Unassembled WGS sequence"/>
</dbReference>
<reference evidence="1 2" key="1">
    <citation type="journal article" date="2015" name="Nat. Commun.">
        <title>Outbred genome sequencing and CRISPR/Cas9 gene editing in butterflies.</title>
        <authorList>
            <person name="Li X."/>
            <person name="Fan D."/>
            <person name="Zhang W."/>
            <person name="Liu G."/>
            <person name="Zhang L."/>
            <person name="Zhao L."/>
            <person name="Fang X."/>
            <person name="Chen L."/>
            <person name="Dong Y."/>
            <person name="Chen Y."/>
            <person name="Ding Y."/>
            <person name="Zhao R."/>
            <person name="Feng M."/>
            <person name="Zhu Y."/>
            <person name="Feng Y."/>
            <person name="Jiang X."/>
            <person name="Zhu D."/>
            <person name="Xiang H."/>
            <person name="Feng X."/>
            <person name="Li S."/>
            <person name="Wang J."/>
            <person name="Zhang G."/>
            <person name="Kronforst M.R."/>
            <person name="Wang W."/>
        </authorList>
    </citation>
    <scope>NUCLEOTIDE SEQUENCE [LARGE SCALE GENOMIC DNA]</scope>
    <source>
        <strain evidence="1">Ya'a_city_454_Px</strain>
        <tissue evidence="1">Whole body</tissue>
    </source>
</reference>
<sequence length="47" mass="5429">MDHRRYRRDSYQDIAGGDLFLIGQHSILDDVQDSTAQHTARVTELVK</sequence>
<proteinExistence type="predicted"/>
<name>A0A194Q6Q9_PAPXU</name>
<dbReference type="EMBL" id="KQ459439">
    <property type="protein sequence ID" value="KPJ01059.1"/>
    <property type="molecule type" value="Genomic_DNA"/>
</dbReference>
<organism evidence="1 2">
    <name type="scientific">Papilio xuthus</name>
    <name type="common">Asian swallowtail butterfly</name>
    <dbReference type="NCBI Taxonomy" id="66420"/>
    <lineage>
        <taxon>Eukaryota</taxon>
        <taxon>Metazoa</taxon>
        <taxon>Ecdysozoa</taxon>
        <taxon>Arthropoda</taxon>
        <taxon>Hexapoda</taxon>
        <taxon>Insecta</taxon>
        <taxon>Pterygota</taxon>
        <taxon>Neoptera</taxon>
        <taxon>Endopterygota</taxon>
        <taxon>Lepidoptera</taxon>
        <taxon>Glossata</taxon>
        <taxon>Ditrysia</taxon>
        <taxon>Papilionoidea</taxon>
        <taxon>Papilionidae</taxon>
        <taxon>Papilioninae</taxon>
        <taxon>Papilio</taxon>
    </lineage>
</organism>
<dbReference type="AlphaFoldDB" id="A0A194Q6Q9"/>
<keyword evidence="2" id="KW-1185">Reference proteome</keyword>
<protein>
    <submittedName>
        <fullName evidence="1">Uncharacterized protein</fullName>
    </submittedName>
</protein>
<evidence type="ECO:0000313" key="1">
    <source>
        <dbReference type="EMBL" id="KPJ01059.1"/>
    </source>
</evidence>